<protein>
    <submittedName>
        <fullName evidence="2">Uncharacterized protein</fullName>
    </submittedName>
</protein>
<sequence length="161" mass="18035">MRKSVFFIMMACSLSTQADWHKAYETDNSGNVIYGELCILKTYIENGYDVKVNISGNGPHNNYWSASIYPSSISFKENYVYAKAAPGISEKYNEQGLVDFQNTSNAADMYKSESIIDSSGRVVTQRYSLNGDRLREKTIFVAATKWFVDTASPLLSKSACQ</sequence>
<evidence type="ECO:0000313" key="2">
    <source>
        <dbReference type="EMBL" id="MBR7629942.1"/>
    </source>
</evidence>
<name>A0ABS5GSA4_9GAMM</name>
<feature type="chain" id="PRO_5045364061" evidence="1">
    <location>
        <begin position="19"/>
        <end position="161"/>
    </location>
</feature>
<organism evidence="2 3">
    <name type="scientific">Aeromonas popoffii</name>
    <dbReference type="NCBI Taxonomy" id="70856"/>
    <lineage>
        <taxon>Bacteria</taxon>
        <taxon>Pseudomonadati</taxon>
        <taxon>Pseudomonadota</taxon>
        <taxon>Gammaproteobacteria</taxon>
        <taxon>Aeromonadales</taxon>
        <taxon>Aeromonadaceae</taxon>
        <taxon>Aeromonas</taxon>
    </lineage>
</organism>
<accession>A0ABS5GSA4</accession>
<dbReference type="EMBL" id="JAGRZL010000037">
    <property type="protein sequence ID" value="MBR7629942.1"/>
    <property type="molecule type" value="Genomic_DNA"/>
</dbReference>
<keyword evidence="3" id="KW-1185">Reference proteome</keyword>
<feature type="signal peptide" evidence="1">
    <location>
        <begin position="1"/>
        <end position="18"/>
    </location>
</feature>
<dbReference type="Proteomes" id="UP000675653">
    <property type="component" value="Unassembled WGS sequence"/>
</dbReference>
<gene>
    <name evidence="2" type="ORF">KAT72_13145</name>
</gene>
<dbReference type="RefSeq" id="WP_212513847.1">
    <property type="nucleotide sequence ID" value="NZ_CAWQDX010000060.1"/>
</dbReference>
<proteinExistence type="predicted"/>
<keyword evidence="1" id="KW-0732">Signal</keyword>
<comment type="caution">
    <text evidence="2">The sequence shown here is derived from an EMBL/GenBank/DDBJ whole genome shotgun (WGS) entry which is preliminary data.</text>
</comment>
<evidence type="ECO:0000256" key="1">
    <source>
        <dbReference type="SAM" id="SignalP"/>
    </source>
</evidence>
<evidence type="ECO:0000313" key="3">
    <source>
        <dbReference type="Proteomes" id="UP000675653"/>
    </source>
</evidence>
<reference evidence="2 3" key="1">
    <citation type="submission" date="2021-04" db="EMBL/GenBank/DDBJ databases">
        <title>Draft Genome of Aeromonas popoffii ID682, isolated from a natural water source in Idaho.</title>
        <authorList>
            <person name="Testerman T."/>
            <person name="Graf J."/>
        </authorList>
    </citation>
    <scope>NUCLEOTIDE SEQUENCE [LARGE SCALE GENOMIC DNA]</scope>
    <source>
        <strain evidence="2 3">ID682</strain>
    </source>
</reference>